<reference evidence="2 3" key="1">
    <citation type="submission" date="2019-05" db="EMBL/GenBank/DDBJ databases">
        <title>Draft genome sequence of Nonomuraea zeae DSM 100528.</title>
        <authorList>
            <person name="Saricaoglu S."/>
            <person name="Isik K."/>
        </authorList>
    </citation>
    <scope>NUCLEOTIDE SEQUENCE [LARGE SCALE GENOMIC DNA]</scope>
    <source>
        <strain evidence="2 3">DSM 100528</strain>
    </source>
</reference>
<comment type="caution">
    <text evidence="2">The sequence shown here is derived from an EMBL/GenBank/DDBJ whole genome shotgun (WGS) entry which is preliminary data.</text>
</comment>
<protein>
    <recommendedName>
        <fullName evidence="4">Tat pathway signal sequence domain protein</fullName>
    </recommendedName>
</protein>
<dbReference type="RefSeq" id="WP_138693486.1">
    <property type="nucleotide sequence ID" value="NZ_JBHSAZ010000043.1"/>
</dbReference>
<keyword evidence="1" id="KW-0732">Signal</keyword>
<evidence type="ECO:0008006" key="4">
    <source>
        <dbReference type="Google" id="ProtNLM"/>
    </source>
</evidence>
<accession>A0A5S4G9Z6</accession>
<gene>
    <name evidence="2" type="ORF">ETD85_31745</name>
</gene>
<keyword evidence="3" id="KW-1185">Reference proteome</keyword>
<dbReference type="OrthoDB" id="3535352at2"/>
<dbReference type="EMBL" id="VCKX01000115">
    <property type="protein sequence ID" value="TMR29669.1"/>
    <property type="molecule type" value="Genomic_DNA"/>
</dbReference>
<dbReference type="AlphaFoldDB" id="A0A5S4G9Z6"/>
<dbReference type="Proteomes" id="UP000306628">
    <property type="component" value="Unassembled WGS sequence"/>
</dbReference>
<feature type="signal peptide" evidence="1">
    <location>
        <begin position="1"/>
        <end position="29"/>
    </location>
</feature>
<organism evidence="2 3">
    <name type="scientific">Nonomuraea zeae</name>
    <dbReference type="NCBI Taxonomy" id="1642303"/>
    <lineage>
        <taxon>Bacteria</taxon>
        <taxon>Bacillati</taxon>
        <taxon>Actinomycetota</taxon>
        <taxon>Actinomycetes</taxon>
        <taxon>Streptosporangiales</taxon>
        <taxon>Streptosporangiaceae</taxon>
        <taxon>Nonomuraea</taxon>
    </lineage>
</organism>
<proteinExistence type="predicted"/>
<name>A0A5S4G9Z6_9ACTN</name>
<sequence>MTMPSTTPVRGRRSLRLSALAAVATTAVAAGALLAGNATSAEAVPPEVISRWNNELIHSNSISPGFSMFLGTGAYTISAKLTAQNTGSAAISYTCLISAAGGADTDVAEVTLPPNSKQGVFLNVVHNFTSTGQLSFACTKPAGTAQVRMQQVKITAIKVNSLDNQPF</sequence>
<evidence type="ECO:0000256" key="1">
    <source>
        <dbReference type="SAM" id="SignalP"/>
    </source>
</evidence>
<evidence type="ECO:0000313" key="2">
    <source>
        <dbReference type="EMBL" id="TMR29669.1"/>
    </source>
</evidence>
<feature type="chain" id="PRO_5024273366" description="Tat pathway signal sequence domain protein" evidence="1">
    <location>
        <begin position="30"/>
        <end position="167"/>
    </location>
</feature>
<evidence type="ECO:0000313" key="3">
    <source>
        <dbReference type="Proteomes" id="UP000306628"/>
    </source>
</evidence>